<comment type="caution">
    <text evidence="10">The sequence shown here is derived from an EMBL/GenBank/DDBJ whole genome shotgun (WGS) entry which is preliminary data.</text>
</comment>
<feature type="signal peptide" evidence="9">
    <location>
        <begin position="1"/>
        <end position="18"/>
    </location>
</feature>
<dbReference type="Pfam" id="PF02058">
    <property type="entry name" value="Guanylin"/>
    <property type="match status" value="1"/>
</dbReference>
<dbReference type="EMBL" id="VEVO01000011">
    <property type="protein sequence ID" value="KAF0035532.1"/>
    <property type="molecule type" value="Genomic_DNA"/>
</dbReference>
<feature type="region of interest" description="Disordered" evidence="8">
    <location>
        <begin position="165"/>
        <end position="188"/>
    </location>
</feature>
<evidence type="ECO:0000256" key="4">
    <source>
        <dbReference type="ARBA" id="ARBA00022729"/>
    </source>
</evidence>
<evidence type="ECO:0000256" key="5">
    <source>
        <dbReference type="ARBA" id="ARBA00023157"/>
    </source>
</evidence>
<reference evidence="10 11" key="1">
    <citation type="submission" date="2019-06" db="EMBL/GenBank/DDBJ databases">
        <title>Draft genomes of female and male turbot (Scophthalmus maximus).</title>
        <authorList>
            <person name="Xu H."/>
            <person name="Xu X.-W."/>
            <person name="Shao C."/>
            <person name="Chen S."/>
        </authorList>
    </citation>
    <scope>NUCLEOTIDE SEQUENCE [LARGE SCALE GENOMIC DNA]</scope>
    <source>
        <strain evidence="10">Ysfricsl-2016a</strain>
        <tissue evidence="10">Blood</tissue>
    </source>
</reference>
<evidence type="ECO:0000256" key="3">
    <source>
        <dbReference type="ARBA" id="ARBA00022525"/>
    </source>
</evidence>
<dbReference type="Proteomes" id="UP000438429">
    <property type="component" value="Unassembled WGS sequence"/>
</dbReference>
<dbReference type="AlphaFoldDB" id="A0A6A4SZX1"/>
<evidence type="ECO:0000256" key="2">
    <source>
        <dbReference type="ARBA" id="ARBA00009883"/>
    </source>
</evidence>
<sequence>MRSLSVVVLLVLCVSSGAVQVKVGDRSFPLEAVKQLKELMDLDDDISPRLSETSVMAACSNPLLPQVFQTVCRGKGTGVVFSRLGESDRACKTLSITLQRHEQQVVLKNDSDVSELNVHVVVLLVSKSTSVLADVTRLVGLGLVRFQKNINSAVRIKREFNKQLSPEAPEQQTHTEAVYRSPPIISKQ</sequence>
<dbReference type="PRINTS" id="PR00774">
    <property type="entry name" value="GUANYLIN"/>
</dbReference>
<evidence type="ECO:0000256" key="8">
    <source>
        <dbReference type="SAM" id="MobiDB-lite"/>
    </source>
</evidence>
<dbReference type="PANTHER" id="PTHR11318">
    <property type="entry name" value="GUANYLIN FAMILY MEMBER"/>
    <property type="match status" value="1"/>
</dbReference>
<accession>A0A6A4SZX1</accession>
<evidence type="ECO:0000313" key="11">
    <source>
        <dbReference type="Proteomes" id="UP000438429"/>
    </source>
</evidence>
<evidence type="ECO:0000256" key="7">
    <source>
        <dbReference type="ARBA" id="ARBA00041176"/>
    </source>
</evidence>
<dbReference type="GO" id="GO:0005576">
    <property type="term" value="C:extracellular region"/>
    <property type="evidence" value="ECO:0007669"/>
    <property type="project" value="UniProtKB-SubCell"/>
</dbReference>
<dbReference type="PANTHER" id="PTHR11318:SF4">
    <property type="entry name" value="GUANYLATE CYCLASE ACTIVATOR 2B"/>
    <property type="match status" value="1"/>
</dbReference>
<name>A0A6A4SZX1_SCOMX</name>
<evidence type="ECO:0000256" key="6">
    <source>
        <dbReference type="ARBA" id="ARBA00037765"/>
    </source>
</evidence>
<protein>
    <recommendedName>
        <fullName evidence="7">Guanylate cyclase activator 2B</fullName>
    </recommendedName>
</protein>
<evidence type="ECO:0000313" key="10">
    <source>
        <dbReference type="EMBL" id="KAF0035532.1"/>
    </source>
</evidence>
<evidence type="ECO:0000256" key="9">
    <source>
        <dbReference type="SAM" id="SignalP"/>
    </source>
</evidence>
<dbReference type="InterPro" id="IPR000879">
    <property type="entry name" value="Guanylin"/>
</dbReference>
<evidence type="ECO:0000256" key="1">
    <source>
        <dbReference type="ARBA" id="ARBA00004613"/>
    </source>
</evidence>
<organism evidence="10 11">
    <name type="scientific">Scophthalmus maximus</name>
    <name type="common">Turbot</name>
    <name type="synonym">Psetta maxima</name>
    <dbReference type="NCBI Taxonomy" id="52904"/>
    <lineage>
        <taxon>Eukaryota</taxon>
        <taxon>Metazoa</taxon>
        <taxon>Chordata</taxon>
        <taxon>Craniata</taxon>
        <taxon>Vertebrata</taxon>
        <taxon>Euteleostomi</taxon>
        <taxon>Actinopterygii</taxon>
        <taxon>Neopterygii</taxon>
        <taxon>Teleostei</taxon>
        <taxon>Neoteleostei</taxon>
        <taxon>Acanthomorphata</taxon>
        <taxon>Carangaria</taxon>
        <taxon>Pleuronectiformes</taxon>
        <taxon>Pleuronectoidei</taxon>
        <taxon>Scophthalmidae</taxon>
        <taxon>Scophthalmus</taxon>
    </lineage>
</organism>
<proteinExistence type="inferred from homology"/>
<dbReference type="InterPro" id="IPR036382">
    <property type="entry name" value="Guanylin_sf"/>
</dbReference>
<keyword evidence="3" id="KW-0964">Secreted</keyword>
<keyword evidence="4 9" id="KW-0732">Signal</keyword>
<comment type="function">
    <text evidence="6">Endogenous activator of intestinal guanylate cyclase. It stimulates this enzyme through the same receptor binding region as the heat-stable enterotoxins. May be a potent physiological regulator of intestinal fluid and electrolyte transport. May be an autocrine/paracrine regulator of intestinal salt and water transport.</text>
</comment>
<dbReference type="GO" id="GO:0030250">
    <property type="term" value="F:guanylate cyclase activator activity"/>
    <property type="evidence" value="ECO:0007669"/>
    <property type="project" value="InterPro"/>
</dbReference>
<comment type="similarity">
    <text evidence="2">Belongs to the guanylin family.</text>
</comment>
<keyword evidence="5" id="KW-1015">Disulfide bond</keyword>
<dbReference type="Gene3D" id="3.90.1450.10">
    <property type="entry name" value="Guanylin"/>
    <property type="match status" value="1"/>
</dbReference>
<feature type="chain" id="PRO_5025381421" description="Guanylate cyclase activator 2B" evidence="9">
    <location>
        <begin position="19"/>
        <end position="188"/>
    </location>
</feature>
<dbReference type="SUPFAM" id="SSF89890">
    <property type="entry name" value="Proguanylin"/>
    <property type="match status" value="1"/>
</dbReference>
<gene>
    <name evidence="10" type="ORF">F2P81_013290</name>
</gene>
<comment type="subcellular location">
    <subcellularLocation>
        <location evidence="1">Secreted</location>
    </subcellularLocation>
</comment>